<dbReference type="Gene3D" id="3.30.465.10">
    <property type="match status" value="1"/>
</dbReference>
<protein>
    <recommendedName>
        <fullName evidence="8">FAD-binding PCMH-type domain-containing protein</fullName>
    </recommendedName>
</protein>
<evidence type="ECO:0000256" key="7">
    <source>
        <dbReference type="SAM" id="MobiDB-lite"/>
    </source>
</evidence>
<dbReference type="Pfam" id="PF09129">
    <property type="entry name" value="Chol_subst-bind"/>
    <property type="match status" value="1"/>
</dbReference>
<dbReference type="InterPro" id="IPR016169">
    <property type="entry name" value="FAD-bd_PCMH_sub2"/>
</dbReference>
<dbReference type="PANTHER" id="PTHR43716:SF1">
    <property type="entry name" value="D-2-HYDROXYGLUTARATE DEHYDROGENASE, MITOCHONDRIAL"/>
    <property type="match status" value="1"/>
</dbReference>
<proteinExistence type="inferred from homology"/>
<organism evidence="9 10">
    <name type="scientific">Pseudomonas aeruginosa</name>
    <dbReference type="NCBI Taxonomy" id="287"/>
    <lineage>
        <taxon>Bacteria</taxon>
        <taxon>Pseudomonadati</taxon>
        <taxon>Pseudomonadota</taxon>
        <taxon>Gammaproteobacteria</taxon>
        <taxon>Pseudomonadales</taxon>
        <taxon>Pseudomonadaceae</taxon>
        <taxon>Pseudomonas</taxon>
    </lineage>
</organism>
<dbReference type="PANTHER" id="PTHR43716">
    <property type="entry name" value="D-2-HYDROXYGLUTARATE DEHYDROGENASE, MITOCHONDRIAL"/>
    <property type="match status" value="1"/>
</dbReference>
<sequence length="724" mass="79581">MGRRTLQLRRRCHRRCGQGVQRPAQHVGHLFGRQGVQRRRPDPHPSTGRHPRLRRVQGRRRGRRPARRRHQPHRLPLRHRVDLIPGPRPAPVAERASTVAGDPDAPGGDLGPGNREGATSAPIRRTAMHDLIQHADAFVGDPDQESGGLSRRSFLGKSATLGAVGLVAGWTPAFVIQPAEAAASSCPAPAGFPAGLELYRRAFRNWSGEIAADDLWSCAPRTNEEVLAVVNWAWQNGFKVRPRGMGHNWSPLLLKGGENCESRIVLVETSRYLTRVRIDAQGEFGLFSAQTGVTMEALLKQLERVKLGFVATPAPGDLTLGGVLAIDGHGTGIPAQGESRLPGQSYGSLSNSIVALTAVVWDGAAGQYVLKTFRRDDPACAPFLVHLGRAFIVEATLQAGVNKRMRCQSYVNIPASEMFAAAGSGGRTFDSFLQKSGRAEAIWFPFTDKPWLKVWTPTPRCPFGARAVNGPFNYPFSDNIPKALSDLLAAINTGHPELTPLLGKLQYDLVVGGMALTLGYDLWGWSKDLLLYIKPSTLRVTANGYAVLTRRRDVQRVINEFYLQYQTMVAAYRANGHYPMNGPVEIRVSGLDQPGESIVPGAQVPSLSAIRPRPDQPEWDTAIWLDILSLPGTPQANAFYHEFEAWLFDHFSGDYASLRVEWSKGWGYSPAAAWDEPTVVDQLVAQSLRQGLVADNDWDSAVRQLNEADPHRLFSSPLLDRLMP</sequence>
<dbReference type="GO" id="GO:0016491">
    <property type="term" value="F:oxidoreductase activity"/>
    <property type="evidence" value="ECO:0007669"/>
    <property type="project" value="UniProtKB-KW"/>
</dbReference>
<dbReference type="Gene3D" id="3.30.43.10">
    <property type="entry name" value="Uridine Diphospho-n-acetylenolpyruvylglucosamine Reductase, domain 2"/>
    <property type="match status" value="1"/>
</dbReference>
<dbReference type="AlphaFoldDB" id="A0A3M5EII9"/>
<keyword evidence="4" id="KW-0732">Signal</keyword>
<evidence type="ECO:0000313" key="9">
    <source>
        <dbReference type="EMBL" id="RMS62128.1"/>
    </source>
</evidence>
<keyword evidence="3" id="KW-0285">Flavoprotein</keyword>
<feature type="compositionally biased region" description="Basic residues" evidence="7">
    <location>
        <begin position="47"/>
        <end position="78"/>
    </location>
</feature>
<dbReference type="SUPFAM" id="SSF55103">
    <property type="entry name" value="FAD-linked oxidases, C-terminal domain"/>
    <property type="match status" value="1"/>
</dbReference>
<dbReference type="Gene3D" id="1.10.45.10">
    <property type="entry name" value="Vanillyl-alcohol Oxidase, Chain A, domain 4"/>
    <property type="match status" value="1"/>
</dbReference>
<reference evidence="9 10" key="1">
    <citation type="submission" date="2018-08" db="EMBL/GenBank/DDBJ databases">
        <title>Recombination of ecologically and evolutionarily significant loci maintains genetic cohesion in the Pseudomonas syringae species complex.</title>
        <authorList>
            <person name="Dillon M."/>
            <person name="Thakur S."/>
            <person name="Almeida R.N.D."/>
            <person name="Weir B.S."/>
            <person name="Guttman D.S."/>
        </authorList>
    </citation>
    <scope>NUCLEOTIDE SEQUENCE [LARGE SCALE GENOMIC DNA]</scope>
    <source>
        <strain evidence="9 10">ICMP 7846</strain>
    </source>
</reference>
<dbReference type="InterPro" id="IPR016171">
    <property type="entry name" value="Vanillyl_alc_oxidase_C-sub2"/>
</dbReference>
<comment type="cofactor">
    <cofactor evidence="1">
        <name>FAD</name>
        <dbReference type="ChEBI" id="CHEBI:57692"/>
    </cofactor>
</comment>
<comment type="similarity">
    <text evidence="2">Belongs to the FAD-binding oxidoreductase/transferase type 4 family.</text>
</comment>
<dbReference type="InterPro" id="IPR016167">
    <property type="entry name" value="FAD-bd_PCMH_sub1"/>
</dbReference>
<name>A0A3M5EII9_PSEAI</name>
<dbReference type="SUPFAM" id="SSF56176">
    <property type="entry name" value="FAD-binding/transporter-associated domain-like"/>
    <property type="match status" value="1"/>
</dbReference>
<comment type="caution">
    <text evidence="9">The sequence shown here is derived from an EMBL/GenBank/DDBJ whole genome shotgun (WGS) entry which is preliminary data.</text>
</comment>
<dbReference type="Proteomes" id="UP000270834">
    <property type="component" value="Unassembled WGS sequence"/>
</dbReference>
<dbReference type="GO" id="GO:0071949">
    <property type="term" value="F:FAD binding"/>
    <property type="evidence" value="ECO:0007669"/>
    <property type="project" value="InterPro"/>
</dbReference>
<dbReference type="GO" id="GO:0022904">
    <property type="term" value="P:respiratory electron transport chain"/>
    <property type="evidence" value="ECO:0007669"/>
    <property type="project" value="TreeGrafter"/>
</dbReference>
<dbReference type="InterPro" id="IPR051264">
    <property type="entry name" value="FAD-oxidored/transferase_4"/>
</dbReference>
<dbReference type="InterPro" id="IPR019546">
    <property type="entry name" value="TAT_signal_bac_arc"/>
</dbReference>
<evidence type="ECO:0000313" key="10">
    <source>
        <dbReference type="Proteomes" id="UP000270834"/>
    </source>
</evidence>
<dbReference type="InterPro" id="IPR016166">
    <property type="entry name" value="FAD-bd_PCMH"/>
</dbReference>
<keyword evidence="6" id="KW-0560">Oxidoreductase</keyword>
<dbReference type="InterPro" id="IPR016170">
    <property type="entry name" value="Cytok_DH_C_sf"/>
</dbReference>
<dbReference type="InterPro" id="IPR006094">
    <property type="entry name" value="Oxid_FAD_bind_N"/>
</dbReference>
<dbReference type="InterPro" id="IPR016164">
    <property type="entry name" value="FAD-linked_Oxase-like_C"/>
</dbReference>
<dbReference type="EMBL" id="RBSQ01000244">
    <property type="protein sequence ID" value="RMS62128.1"/>
    <property type="molecule type" value="Genomic_DNA"/>
</dbReference>
<dbReference type="InterPro" id="IPR036318">
    <property type="entry name" value="FAD-bd_PCMH-like_sf"/>
</dbReference>
<feature type="domain" description="FAD-binding PCMH-type" evidence="8">
    <location>
        <begin position="209"/>
        <end position="402"/>
    </location>
</feature>
<dbReference type="NCBIfam" id="TIGR01409">
    <property type="entry name" value="TAT_signal_seq"/>
    <property type="match status" value="1"/>
</dbReference>
<evidence type="ECO:0000256" key="5">
    <source>
        <dbReference type="ARBA" id="ARBA00022827"/>
    </source>
</evidence>
<gene>
    <name evidence="9" type="ORF">ALP65_04649</name>
</gene>
<accession>A0A3M5EII9</accession>
<dbReference type="Pfam" id="PF01565">
    <property type="entry name" value="FAD_binding_4"/>
    <property type="match status" value="1"/>
</dbReference>
<dbReference type="Gene3D" id="3.40.462.10">
    <property type="entry name" value="FAD-linked oxidases, C-terminal domain"/>
    <property type="match status" value="1"/>
</dbReference>
<evidence type="ECO:0000256" key="1">
    <source>
        <dbReference type="ARBA" id="ARBA00001974"/>
    </source>
</evidence>
<evidence type="ECO:0000256" key="6">
    <source>
        <dbReference type="ARBA" id="ARBA00023002"/>
    </source>
</evidence>
<feature type="region of interest" description="Disordered" evidence="7">
    <location>
        <begin position="17"/>
        <end position="119"/>
    </location>
</feature>
<evidence type="ECO:0000259" key="8">
    <source>
        <dbReference type="PROSITE" id="PS51387"/>
    </source>
</evidence>
<evidence type="ECO:0000256" key="4">
    <source>
        <dbReference type="ARBA" id="ARBA00022729"/>
    </source>
</evidence>
<dbReference type="InterPro" id="IPR015213">
    <property type="entry name" value="Cholesterol_OX_subst-bd"/>
</dbReference>
<evidence type="ECO:0000256" key="2">
    <source>
        <dbReference type="ARBA" id="ARBA00008000"/>
    </source>
</evidence>
<dbReference type="PROSITE" id="PS51387">
    <property type="entry name" value="FAD_PCMH"/>
    <property type="match status" value="1"/>
</dbReference>
<keyword evidence="5" id="KW-0274">FAD</keyword>
<evidence type="ECO:0000256" key="3">
    <source>
        <dbReference type="ARBA" id="ARBA00022630"/>
    </source>
</evidence>